<keyword evidence="3" id="KW-1185">Reference proteome</keyword>
<gene>
    <name evidence="2" type="ORF">BRPE64_DCDS06210</name>
</gene>
<dbReference type="RefSeq" id="WP_016348266.1">
    <property type="nucleotide sequence ID" value="NC_021289.1"/>
</dbReference>
<accession>R4X4S4</accession>
<dbReference type="EMBL" id="AP013061">
    <property type="protein sequence ID" value="BAN27557.1"/>
    <property type="molecule type" value="Genomic_DNA"/>
</dbReference>
<dbReference type="KEGG" id="buo:BRPE64_DCDS06210"/>
<name>R4X4S4_9BURK</name>
<dbReference type="OrthoDB" id="9029067at2"/>
<dbReference type="Proteomes" id="UP000013966">
    <property type="component" value="Plasmid p1"/>
</dbReference>
<feature type="chain" id="PRO_5004373063" evidence="1">
    <location>
        <begin position="19"/>
        <end position="141"/>
    </location>
</feature>
<evidence type="ECO:0000256" key="1">
    <source>
        <dbReference type="SAM" id="SignalP"/>
    </source>
</evidence>
<proteinExistence type="predicted"/>
<dbReference type="AlphaFoldDB" id="R4X4S4"/>
<dbReference type="HOGENOM" id="CLU_1821735_0_0_4"/>
<reference evidence="2 3" key="1">
    <citation type="journal article" date="2013" name="Genome Announc.">
        <title>Complete Genome Sequence of Burkholderia sp. Strain RPE64, Bacterial Symbiont of the Bean Bug Riptortus pedestris.</title>
        <authorList>
            <person name="Shibata T.F."/>
            <person name="Maeda T."/>
            <person name="Nikoh N."/>
            <person name="Yamaguchi K."/>
            <person name="Oshima K."/>
            <person name="Hattori M."/>
            <person name="Nishiyama T."/>
            <person name="Hasebe M."/>
            <person name="Fukatsu T."/>
            <person name="Kikuchi Y."/>
            <person name="Shigenobu S."/>
        </authorList>
    </citation>
    <scope>NUCLEOTIDE SEQUENCE [LARGE SCALE GENOMIC DNA]</scope>
    <source>
        <plasmid evidence="2 3">p1</plasmid>
    </source>
</reference>
<dbReference type="PATRIC" id="fig|758793.3.peg.5764"/>
<keyword evidence="1" id="KW-0732">Signal</keyword>
<feature type="signal peptide" evidence="1">
    <location>
        <begin position="1"/>
        <end position="18"/>
    </location>
</feature>
<reference evidence="2 3" key="2">
    <citation type="journal article" date="2018" name="Int. J. Syst. Evol. Microbiol.">
        <title>Burkholderia insecticola sp. nov., a gut symbiotic bacterium of the bean bug Riptortus pedestris.</title>
        <authorList>
            <person name="Takeshita K."/>
            <person name="Tamaki H."/>
            <person name="Ohbayashi T."/>
            <person name="Meng X.-Y."/>
            <person name="Sone T."/>
            <person name="Mitani Y."/>
            <person name="Peeters C."/>
            <person name="Kikuchi Y."/>
            <person name="Vandamme P."/>
        </authorList>
    </citation>
    <scope>NUCLEOTIDE SEQUENCE [LARGE SCALE GENOMIC DNA]</scope>
    <source>
        <strain evidence="2">RPE64</strain>
        <plasmid evidence="2 3">p1</plasmid>
    </source>
</reference>
<protein>
    <submittedName>
        <fullName evidence="2">Conserved hypothetical signal peptide protein</fullName>
    </submittedName>
</protein>
<keyword evidence="2" id="KW-0614">Plasmid</keyword>
<organism evidence="2 3">
    <name type="scientific">Caballeronia insecticola</name>
    <dbReference type="NCBI Taxonomy" id="758793"/>
    <lineage>
        <taxon>Bacteria</taxon>
        <taxon>Pseudomonadati</taxon>
        <taxon>Pseudomonadota</taxon>
        <taxon>Betaproteobacteria</taxon>
        <taxon>Burkholderiales</taxon>
        <taxon>Burkholderiaceae</taxon>
        <taxon>Caballeronia</taxon>
    </lineage>
</organism>
<sequence length="141" mass="15388">MKKKIVVGLIASIVLLQAGCTTQIRTLPMPADVQTQSKQGVALYFGDEPHASVKKLIETKEVRVRLPRDMNGQDVTCNMALNQALKQLRDYASARQANAVVNVTTRFQRTETSSHKEFTCGASNNGSTLAVRGDIAQLANE</sequence>
<evidence type="ECO:0000313" key="2">
    <source>
        <dbReference type="EMBL" id="BAN27557.1"/>
    </source>
</evidence>
<geneLocation type="plasmid" evidence="2 3">
    <name>p1</name>
</geneLocation>
<evidence type="ECO:0000313" key="3">
    <source>
        <dbReference type="Proteomes" id="UP000013966"/>
    </source>
</evidence>